<comment type="caution">
    <text evidence="1">The sequence shown here is derived from an EMBL/GenBank/DDBJ whole genome shotgun (WGS) entry which is preliminary data.</text>
</comment>
<name>A0A9X3XAP8_9BACT</name>
<keyword evidence="2" id="KW-1185">Reference proteome</keyword>
<evidence type="ECO:0000313" key="1">
    <source>
        <dbReference type="EMBL" id="MDC3984551.1"/>
    </source>
</evidence>
<reference evidence="1 2" key="1">
    <citation type="submission" date="2021-04" db="EMBL/GenBank/DDBJ databases">
        <title>Genome analysis of Polyangium sp.</title>
        <authorList>
            <person name="Li Y."/>
            <person name="Wang J."/>
        </authorList>
    </citation>
    <scope>NUCLEOTIDE SEQUENCE [LARGE SCALE GENOMIC DNA]</scope>
    <source>
        <strain evidence="1 2">SDU14</strain>
    </source>
</reference>
<accession>A0A9X3XAP8</accession>
<sequence>MGDGRQITLRLAGQASAVCPGGARGEVERFVRIEPNALRRGGLAAIRSGGSLRTELARGLRDCGKDLGHLPPRIRAPCGNGGECVNRSRGQVCAELGSLRDGGEGLHYFGRGVRSPEGDSGEAIDCSAGYIHDPSILIGN</sequence>
<dbReference type="Proteomes" id="UP001151081">
    <property type="component" value="Unassembled WGS sequence"/>
</dbReference>
<gene>
    <name evidence="1" type="ORF">KEG57_28850</name>
</gene>
<dbReference type="RefSeq" id="WP_272459010.1">
    <property type="nucleotide sequence ID" value="NZ_JAGTJJ010000021.1"/>
</dbReference>
<evidence type="ECO:0000313" key="2">
    <source>
        <dbReference type="Proteomes" id="UP001151081"/>
    </source>
</evidence>
<dbReference type="EMBL" id="JAGTJJ010000021">
    <property type="protein sequence ID" value="MDC3984551.1"/>
    <property type="molecule type" value="Genomic_DNA"/>
</dbReference>
<organism evidence="1 2">
    <name type="scientific">Polyangium jinanense</name>
    <dbReference type="NCBI Taxonomy" id="2829994"/>
    <lineage>
        <taxon>Bacteria</taxon>
        <taxon>Pseudomonadati</taxon>
        <taxon>Myxococcota</taxon>
        <taxon>Polyangia</taxon>
        <taxon>Polyangiales</taxon>
        <taxon>Polyangiaceae</taxon>
        <taxon>Polyangium</taxon>
    </lineage>
</organism>
<protein>
    <submittedName>
        <fullName evidence="1">Uncharacterized protein</fullName>
    </submittedName>
</protein>
<dbReference type="AlphaFoldDB" id="A0A9X3XAP8"/>
<proteinExistence type="predicted"/>